<evidence type="ECO:0000256" key="5">
    <source>
        <dbReference type="ARBA" id="ARBA00023242"/>
    </source>
</evidence>
<dbReference type="EMBL" id="JAKOGI010000328">
    <property type="protein sequence ID" value="KAJ8436784.1"/>
    <property type="molecule type" value="Genomic_DNA"/>
</dbReference>
<evidence type="ECO:0000259" key="7">
    <source>
        <dbReference type="PROSITE" id="PS51138"/>
    </source>
</evidence>
<gene>
    <name evidence="8" type="ORF">Cgig2_032012</name>
</gene>
<keyword evidence="5" id="KW-0539">Nucleus</keyword>
<evidence type="ECO:0000256" key="6">
    <source>
        <dbReference type="SAM" id="MobiDB-lite"/>
    </source>
</evidence>
<dbReference type="Proteomes" id="UP001153076">
    <property type="component" value="Unassembled WGS sequence"/>
</dbReference>
<dbReference type="SUPFAM" id="SSF158639">
    <property type="entry name" value="ENT-like"/>
    <property type="match status" value="1"/>
</dbReference>
<dbReference type="PROSITE" id="PS51138">
    <property type="entry name" value="ENT"/>
    <property type="match status" value="1"/>
</dbReference>
<evidence type="ECO:0000256" key="2">
    <source>
        <dbReference type="ARBA" id="ARBA00022553"/>
    </source>
</evidence>
<feature type="region of interest" description="Disordered" evidence="6">
    <location>
        <begin position="295"/>
        <end position="353"/>
    </location>
</feature>
<evidence type="ECO:0000256" key="4">
    <source>
        <dbReference type="ARBA" id="ARBA00023054"/>
    </source>
</evidence>
<reference evidence="8" key="1">
    <citation type="submission" date="2022-04" db="EMBL/GenBank/DDBJ databases">
        <title>Carnegiea gigantea Genome sequencing and assembly v2.</title>
        <authorList>
            <person name="Copetti D."/>
            <person name="Sanderson M.J."/>
            <person name="Burquez A."/>
            <person name="Wojciechowski M.F."/>
        </authorList>
    </citation>
    <scope>NUCLEOTIDE SEQUENCE</scope>
    <source>
        <strain evidence="8">SGP5-SGP5p</strain>
        <tissue evidence="8">Aerial part</tissue>
    </source>
</reference>
<keyword evidence="9" id="KW-1185">Reference proteome</keyword>
<dbReference type="Pfam" id="PF03735">
    <property type="entry name" value="ENT"/>
    <property type="match status" value="1"/>
</dbReference>
<evidence type="ECO:0000256" key="3">
    <source>
        <dbReference type="ARBA" id="ARBA00022821"/>
    </source>
</evidence>
<dbReference type="GO" id="GO:0050832">
    <property type="term" value="P:defense response to fungus"/>
    <property type="evidence" value="ECO:0007669"/>
    <property type="project" value="InterPro"/>
</dbReference>
<feature type="compositionally biased region" description="Polar residues" evidence="6">
    <location>
        <begin position="135"/>
        <end position="153"/>
    </location>
</feature>
<dbReference type="PANTHER" id="PTHR33432:SF27">
    <property type="entry name" value="PROTEIN EMSY-LIKE 3"/>
    <property type="match status" value="1"/>
</dbReference>
<dbReference type="AlphaFoldDB" id="A0A9Q1QCM0"/>
<evidence type="ECO:0000313" key="8">
    <source>
        <dbReference type="EMBL" id="KAJ8436784.1"/>
    </source>
</evidence>
<dbReference type="InterPro" id="IPR033485">
    <property type="entry name" value="EMSY-LIKE_plant"/>
</dbReference>
<protein>
    <recommendedName>
        <fullName evidence="7">ENT domain-containing protein</fullName>
    </recommendedName>
</protein>
<feature type="compositionally biased region" description="Gly residues" evidence="6">
    <location>
        <begin position="304"/>
        <end position="313"/>
    </location>
</feature>
<keyword evidence="2" id="KW-0597">Phosphoprotein</keyword>
<dbReference type="GO" id="GO:0005634">
    <property type="term" value="C:nucleus"/>
    <property type="evidence" value="ECO:0007669"/>
    <property type="project" value="UniProtKB-SubCell"/>
</dbReference>
<name>A0A9Q1QCM0_9CARY</name>
<dbReference type="Gene3D" id="1.10.1240.40">
    <property type="entry name" value="ENT domain"/>
    <property type="match status" value="1"/>
</dbReference>
<dbReference type="InterPro" id="IPR036142">
    <property type="entry name" value="ENT_dom-like_sf"/>
</dbReference>
<feature type="domain" description="ENT" evidence="7">
    <location>
        <begin position="58"/>
        <end position="145"/>
    </location>
</feature>
<organism evidence="8 9">
    <name type="scientific">Carnegiea gigantea</name>
    <dbReference type="NCBI Taxonomy" id="171969"/>
    <lineage>
        <taxon>Eukaryota</taxon>
        <taxon>Viridiplantae</taxon>
        <taxon>Streptophyta</taxon>
        <taxon>Embryophyta</taxon>
        <taxon>Tracheophyta</taxon>
        <taxon>Spermatophyta</taxon>
        <taxon>Magnoliopsida</taxon>
        <taxon>eudicotyledons</taxon>
        <taxon>Gunneridae</taxon>
        <taxon>Pentapetalae</taxon>
        <taxon>Caryophyllales</taxon>
        <taxon>Cactineae</taxon>
        <taxon>Cactaceae</taxon>
        <taxon>Cactoideae</taxon>
        <taxon>Echinocereeae</taxon>
        <taxon>Carnegiea</taxon>
    </lineage>
</organism>
<proteinExistence type="predicted"/>
<feature type="region of interest" description="Disordered" evidence="6">
    <location>
        <begin position="402"/>
        <end position="460"/>
    </location>
</feature>
<evidence type="ECO:0000313" key="9">
    <source>
        <dbReference type="Proteomes" id="UP001153076"/>
    </source>
</evidence>
<dbReference type="PANTHER" id="PTHR33432">
    <property type="entry name" value="PROTEIN EMSY-LIKE 4"/>
    <property type="match status" value="1"/>
</dbReference>
<feature type="compositionally biased region" description="Basic and acidic residues" evidence="6">
    <location>
        <begin position="412"/>
        <end position="454"/>
    </location>
</feature>
<dbReference type="OrthoDB" id="1737049at2759"/>
<keyword evidence="3" id="KW-0611">Plant defense</keyword>
<accession>A0A9Q1QCM0</accession>
<dbReference type="CDD" id="cd20404">
    <property type="entry name" value="Tudor_Agenet_AtEML-like"/>
    <property type="match status" value="1"/>
</dbReference>
<keyword evidence="4" id="KW-0175">Coiled coil</keyword>
<feature type="compositionally biased region" description="Gly residues" evidence="6">
    <location>
        <begin position="320"/>
        <end position="334"/>
    </location>
</feature>
<sequence>MEYDLSDSSVTISEITAGTDDDLPPPHQNRFARNARLAGNGRSALAGSAPYPRMHNDMETQIHLIEQEAYCSVLRAFKAQSDAITWEKESLITELRKELRVSDEEHRELLSRVNNDDMIRRIREWRKANGLQPGVLSSSQPVHESIPSPTVSASRKKQKTSQSVASLSVGAPSSAMHPSMQPSSSALKRGPPLGGRGKKTKSSMQYPSTPLPGRPQVASRSTSVAIAANDPAEASNFDPLIGKKVWTRWPEDNNFYEAVITDFKEGRHALVYDMHTPNEAWEWVDLKEISPEDIRWEGEDPGINRGGRPGQGRGLKKSSGRGGAVSGAGRGRGTLKGQPKDLPQNGIGKKGSGDIELLHTDTLIKEVEKVFSANHPNPAEVEKAKKVLKEHEQALVQAIARLEEASDGESEGGDHHFSQGHSMDRPGWRKQQYDEMGEGRRVEGPDGDKGRVASEKQQAA</sequence>
<comment type="subcellular location">
    <subcellularLocation>
        <location evidence="1">Nucleus</location>
    </subcellularLocation>
</comment>
<evidence type="ECO:0000256" key="1">
    <source>
        <dbReference type="ARBA" id="ARBA00004123"/>
    </source>
</evidence>
<feature type="region of interest" description="Disordered" evidence="6">
    <location>
        <begin position="132"/>
        <end position="223"/>
    </location>
</feature>
<dbReference type="SUPFAM" id="SSF63748">
    <property type="entry name" value="Tudor/PWWP/MBT"/>
    <property type="match status" value="1"/>
</dbReference>
<dbReference type="FunFam" id="1.10.1240.40:FF:000004">
    <property type="entry name" value="Protein EMSY-LIKE 4"/>
    <property type="match status" value="1"/>
</dbReference>
<comment type="caution">
    <text evidence="8">The sequence shown here is derived from an EMBL/GenBank/DDBJ whole genome shotgun (WGS) entry which is preliminary data.</text>
</comment>
<dbReference type="SMART" id="SM01191">
    <property type="entry name" value="ENT"/>
    <property type="match status" value="1"/>
</dbReference>
<dbReference type="InterPro" id="IPR005491">
    <property type="entry name" value="ENT_dom"/>
</dbReference>